<dbReference type="Pfam" id="PF22848">
    <property type="entry name" value="ASD1_dom"/>
    <property type="match status" value="1"/>
</dbReference>
<dbReference type="InterPro" id="IPR003305">
    <property type="entry name" value="CenC_carb-bd"/>
</dbReference>
<dbReference type="SUPFAM" id="SSF51011">
    <property type="entry name" value="Glycosyl hydrolase domain"/>
    <property type="match status" value="1"/>
</dbReference>
<dbReference type="HOGENOM" id="CLU_010060_1_0_10"/>
<gene>
    <name evidence="9" type="ORF">Mucpa_3835</name>
</gene>
<evidence type="ECO:0000256" key="1">
    <source>
        <dbReference type="ARBA" id="ARBA00001462"/>
    </source>
</evidence>
<dbReference type="eggNOG" id="COG3534">
    <property type="taxonomic scope" value="Bacteria"/>
</dbReference>
<dbReference type="RefSeq" id="WP_008508585.1">
    <property type="nucleotide sequence ID" value="NZ_CM001403.1"/>
</dbReference>
<proteinExistence type="inferred from homology"/>
<dbReference type="SUPFAM" id="SSF51445">
    <property type="entry name" value="(Trans)glycosidases"/>
    <property type="match status" value="1"/>
</dbReference>
<dbReference type="Gene3D" id="3.20.20.80">
    <property type="entry name" value="Glycosidases"/>
    <property type="match status" value="1"/>
</dbReference>
<evidence type="ECO:0000256" key="5">
    <source>
        <dbReference type="ARBA" id="ARBA00022801"/>
    </source>
</evidence>
<accession>H1Y2F0</accession>
<dbReference type="InterPro" id="IPR055235">
    <property type="entry name" value="ASD1_cat"/>
</dbReference>
<feature type="domain" description="Alpha-L-arabinofuranosidase C-terminal" evidence="8">
    <location>
        <begin position="449"/>
        <end position="650"/>
    </location>
</feature>
<keyword evidence="6" id="KW-0325">Glycoprotein</keyword>
<dbReference type="SUPFAM" id="SSF49785">
    <property type="entry name" value="Galactose-binding domain-like"/>
    <property type="match status" value="1"/>
</dbReference>
<dbReference type="PANTHER" id="PTHR31776:SF0">
    <property type="entry name" value="ALPHA-L-ARABINOFURANOSIDASE 1"/>
    <property type="match status" value="1"/>
</dbReference>
<evidence type="ECO:0000313" key="9">
    <source>
        <dbReference type="EMBL" id="EHQ27930.1"/>
    </source>
</evidence>
<organism evidence="9 10">
    <name type="scientific">Mucilaginibacter paludis DSM 18603</name>
    <dbReference type="NCBI Taxonomy" id="714943"/>
    <lineage>
        <taxon>Bacteria</taxon>
        <taxon>Pseudomonadati</taxon>
        <taxon>Bacteroidota</taxon>
        <taxon>Sphingobacteriia</taxon>
        <taxon>Sphingobacteriales</taxon>
        <taxon>Sphingobacteriaceae</taxon>
        <taxon>Mucilaginibacter</taxon>
    </lineage>
</organism>
<reference evidence="9" key="1">
    <citation type="submission" date="2011-09" db="EMBL/GenBank/DDBJ databases">
        <title>The permanent draft genome of Mucilaginibacter paludis DSM 18603.</title>
        <authorList>
            <consortium name="US DOE Joint Genome Institute (JGI-PGF)"/>
            <person name="Lucas S."/>
            <person name="Han J."/>
            <person name="Lapidus A."/>
            <person name="Bruce D."/>
            <person name="Goodwin L."/>
            <person name="Pitluck S."/>
            <person name="Peters L."/>
            <person name="Kyrpides N."/>
            <person name="Mavromatis K."/>
            <person name="Ivanova N."/>
            <person name="Mikhailova N."/>
            <person name="Held B."/>
            <person name="Detter J.C."/>
            <person name="Tapia R."/>
            <person name="Han C."/>
            <person name="Land M."/>
            <person name="Hauser L."/>
            <person name="Markowitz V."/>
            <person name="Cheng J.-F."/>
            <person name="Hugenholtz P."/>
            <person name="Woyke T."/>
            <person name="Wu D."/>
            <person name="Tindall B."/>
            <person name="Brambilla E."/>
            <person name="Klenk H.-P."/>
            <person name="Eisen J.A."/>
        </authorList>
    </citation>
    <scope>NUCLEOTIDE SEQUENCE [LARGE SCALE GENOMIC DNA]</scope>
    <source>
        <strain evidence="9">DSM 18603</strain>
    </source>
</reference>
<dbReference type="Gene3D" id="2.60.40.1180">
    <property type="entry name" value="Golgi alpha-mannosidase II"/>
    <property type="match status" value="1"/>
</dbReference>
<keyword evidence="10" id="KW-1185">Reference proteome</keyword>
<dbReference type="InterPro" id="IPR017853">
    <property type="entry name" value="GH"/>
</dbReference>
<dbReference type="InterPro" id="IPR013780">
    <property type="entry name" value="Glyco_hydro_b"/>
</dbReference>
<dbReference type="Gene3D" id="2.60.120.260">
    <property type="entry name" value="Galactose-binding domain-like"/>
    <property type="match status" value="1"/>
</dbReference>
<sequence length="659" mass="72262">MKTKLALLVLLLSTNFLKAQTPKLTLDLSKPGADVSLKLFGLMTEEINHSYDGGLYAELIRNRIFKDNPKAPNNWSVLEQAGGKGNIQLDTKNPVNNALTVCLKLVVEKSEGQTGVVNEGYWGIPVKPQTSYKASFYAKGTDAAIGPLSVSIESNDGATNYATAQVVLSKGGWKKYSVTLTTASDVKPTTQARFVISTSRAGTYWFNLVSLFPPTFNNRPNGNRQDIMQLMADMKPAFLRLPGGNYLEGDLFSTRFPWKATLGPIDQRAGHPGCWGYRSSDGMGLLEYLEWCEDLKIEPVLAVFAGYVLKGDYLPAGPFLKPFVDEALEEIEYVSGDVNTKWGAVRAKDGHPKPFKLNYIEIGNEDGFDASGSYDGRFAQFYDAIKAKYPKLQLISTIGGRDGLGKRFKIKTRRPDVIDEHYYRSAWEMEEDAAHYDDYDRKGPKIFVGEWATREGSPTPNMNAALGDAAWMTGMERNADHVIMSCYAPLFVNVNPGGMQWSSDLIGYNAISSYGSPSYYAEVLFGNNIGNKTVPVSGENIPTQTRNANKKDSIAGTMPKPIPALFYVASKDTKTGTLYIKVVNTSGKAEDITIDLKGISKVSADGVQITLKGSSPGDTNTITEPDKIVPHTSKITGLGKTFTKNFDAYSINVIKLQVL</sequence>
<protein>
    <recommendedName>
        <fullName evidence="3">non-reducing end alpha-L-arabinofuranosidase</fullName>
        <ecNumber evidence="3">3.2.1.55</ecNumber>
    </recommendedName>
</protein>
<feature type="chain" id="PRO_5003557382" description="non-reducing end alpha-L-arabinofuranosidase" evidence="7">
    <location>
        <begin position="20"/>
        <end position="659"/>
    </location>
</feature>
<name>H1Y2F0_9SPHI</name>
<evidence type="ECO:0000259" key="8">
    <source>
        <dbReference type="SMART" id="SM00813"/>
    </source>
</evidence>
<feature type="signal peptide" evidence="7">
    <location>
        <begin position="1"/>
        <end position="19"/>
    </location>
</feature>
<evidence type="ECO:0000256" key="7">
    <source>
        <dbReference type="SAM" id="SignalP"/>
    </source>
</evidence>
<keyword evidence="5" id="KW-0378">Hydrolase</keyword>
<evidence type="ECO:0000256" key="3">
    <source>
        <dbReference type="ARBA" id="ARBA00012670"/>
    </source>
</evidence>
<dbReference type="AlphaFoldDB" id="H1Y2F0"/>
<dbReference type="EMBL" id="CM001403">
    <property type="protein sequence ID" value="EHQ27930.1"/>
    <property type="molecule type" value="Genomic_DNA"/>
</dbReference>
<dbReference type="STRING" id="714943.Mucpa_3835"/>
<dbReference type="GO" id="GO:0046556">
    <property type="term" value="F:alpha-L-arabinofuranosidase activity"/>
    <property type="evidence" value="ECO:0007669"/>
    <property type="project" value="UniProtKB-EC"/>
</dbReference>
<dbReference type="Proteomes" id="UP000002774">
    <property type="component" value="Chromosome"/>
</dbReference>
<evidence type="ECO:0000256" key="6">
    <source>
        <dbReference type="ARBA" id="ARBA00023180"/>
    </source>
</evidence>
<dbReference type="InterPro" id="IPR008979">
    <property type="entry name" value="Galactose-bd-like_sf"/>
</dbReference>
<keyword evidence="4 7" id="KW-0732">Signal</keyword>
<dbReference type="OrthoDB" id="9758333at2"/>
<dbReference type="SMART" id="SM00813">
    <property type="entry name" value="Alpha-L-AF_C"/>
    <property type="match status" value="1"/>
</dbReference>
<evidence type="ECO:0000256" key="4">
    <source>
        <dbReference type="ARBA" id="ARBA00022729"/>
    </source>
</evidence>
<evidence type="ECO:0000313" key="10">
    <source>
        <dbReference type="Proteomes" id="UP000002774"/>
    </source>
</evidence>
<dbReference type="Pfam" id="PF06964">
    <property type="entry name" value="Alpha-L-AF_C"/>
    <property type="match status" value="1"/>
</dbReference>
<evidence type="ECO:0000256" key="2">
    <source>
        <dbReference type="ARBA" id="ARBA00007186"/>
    </source>
</evidence>
<dbReference type="Pfam" id="PF02018">
    <property type="entry name" value="CBM_4_9"/>
    <property type="match status" value="1"/>
</dbReference>
<dbReference type="GO" id="GO:0046373">
    <property type="term" value="P:L-arabinose metabolic process"/>
    <property type="evidence" value="ECO:0007669"/>
    <property type="project" value="InterPro"/>
</dbReference>
<dbReference type="InterPro" id="IPR051563">
    <property type="entry name" value="Glycosyl_Hydrolase_51"/>
</dbReference>
<dbReference type="InterPro" id="IPR010720">
    <property type="entry name" value="Alpha-L-AF_C"/>
</dbReference>
<dbReference type="PANTHER" id="PTHR31776">
    <property type="entry name" value="ALPHA-L-ARABINOFURANOSIDASE 1"/>
    <property type="match status" value="1"/>
</dbReference>
<comment type="catalytic activity">
    <reaction evidence="1">
        <text>Hydrolysis of terminal non-reducing alpha-L-arabinofuranoside residues in alpha-L-arabinosides.</text>
        <dbReference type="EC" id="3.2.1.55"/>
    </reaction>
</comment>
<comment type="similarity">
    <text evidence="2">Belongs to the glycosyl hydrolase 51 family.</text>
</comment>
<dbReference type="EC" id="3.2.1.55" evidence="3"/>